<dbReference type="WBParaSite" id="Csp11.Scaffold629.g13035.t1">
    <property type="protein sequence ID" value="Csp11.Scaffold629.g13035.t1"/>
    <property type="gene ID" value="Csp11.Scaffold629.g13035"/>
</dbReference>
<proteinExistence type="predicted"/>
<evidence type="ECO:0000313" key="3">
    <source>
        <dbReference type="WBParaSite" id="Csp11.Scaffold629.g13035.t1"/>
    </source>
</evidence>
<name>A0A1I7TYE4_9PELO</name>
<organism evidence="2 3">
    <name type="scientific">Caenorhabditis tropicalis</name>
    <dbReference type="NCBI Taxonomy" id="1561998"/>
    <lineage>
        <taxon>Eukaryota</taxon>
        <taxon>Metazoa</taxon>
        <taxon>Ecdysozoa</taxon>
        <taxon>Nematoda</taxon>
        <taxon>Chromadorea</taxon>
        <taxon>Rhabditida</taxon>
        <taxon>Rhabditina</taxon>
        <taxon>Rhabditomorpha</taxon>
        <taxon>Rhabditoidea</taxon>
        <taxon>Rhabditidae</taxon>
        <taxon>Peloderinae</taxon>
        <taxon>Caenorhabditis</taxon>
    </lineage>
</organism>
<sequence length="123" mass="14043">MRPPTVPLHFALLSSAIFWCSPCNNHLLLQTHIDLTLMANKEGDKAVLYELVTVGSDFDHYLSLKPTAIESIRVLEIKKFEADEIILFAVFTEYNTDSTEQRVYFVKLFLVPNHQSPTGYIIV</sequence>
<keyword evidence="2" id="KW-1185">Reference proteome</keyword>
<dbReference type="AlphaFoldDB" id="A0A1I7TYE4"/>
<evidence type="ECO:0000256" key="1">
    <source>
        <dbReference type="SAM" id="SignalP"/>
    </source>
</evidence>
<feature type="signal peptide" evidence="1">
    <location>
        <begin position="1"/>
        <end position="23"/>
    </location>
</feature>
<reference evidence="3" key="1">
    <citation type="submission" date="2016-11" db="UniProtKB">
        <authorList>
            <consortium name="WormBaseParasite"/>
        </authorList>
    </citation>
    <scope>IDENTIFICATION</scope>
</reference>
<feature type="chain" id="PRO_5009308147" evidence="1">
    <location>
        <begin position="24"/>
        <end position="123"/>
    </location>
</feature>
<accession>A0A1I7TYE4</accession>
<dbReference type="Proteomes" id="UP000095282">
    <property type="component" value="Unplaced"/>
</dbReference>
<keyword evidence="1" id="KW-0732">Signal</keyword>
<protein>
    <submittedName>
        <fullName evidence="3">Translocon-associated protein subunit beta</fullName>
    </submittedName>
</protein>
<evidence type="ECO:0000313" key="2">
    <source>
        <dbReference type="Proteomes" id="UP000095282"/>
    </source>
</evidence>